<evidence type="ECO:0000256" key="2">
    <source>
        <dbReference type="ARBA" id="ARBA00008973"/>
    </source>
</evidence>
<dbReference type="EMBL" id="JACHWT010000003">
    <property type="protein sequence ID" value="MBB3115579.1"/>
    <property type="molecule type" value="Genomic_DNA"/>
</dbReference>
<feature type="signal peptide" evidence="8">
    <location>
        <begin position="1"/>
        <end position="25"/>
    </location>
</feature>
<dbReference type="InterPro" id="IPR004872">
    <property type="entry name" value="Lipoprotein_NlpA"/>
</dbReference>
<dbReference type="RefSeq" id="WP_010266031.1">
    <property type="nucleotide sequence ID" value="NZ_AENJ01000070.1"/>
</dbReference>
<comment type="similarity">
    <text evidence="2">Belongs to the NlpA lipoprotein family.</text>
</comment>
<dbReference type="AlphaFoldDB" id="A0A8H9Y6A3"/>
<keyword evidence="6" id="KW-0449">Lipoprotein</keyword>
<dbReference type="Proteomes" id="UP000612712">
    <property type="component" value="Unassembled WGS sequence"/>
</dbReference>
<dbReference type="Gene3D" id="3.40.190.10">
    <property type="entry name" value="Periplasmic binding protein-like II"/>
    <property type="match status" value="2"/>
</dbReference>
<dbReference type="PROSITE" id="PS51257">
    <property type="entry name" value="PROKAR_LIPOPROTEIN"/>
    <property type="match status" value="1"/>
</dbReference>
<evidence type="ECO:0000256" key="4">
    <source>
        <dbReference type="ARBA" id="ARBA00023136"/>
    </source>
</evidence>
<accession>A0A8H9Y6A3</accession>
<feature type="region of interest" description="Disordered" evidence="7">
    <location>
        <begin position="266"/>
        <end position="301"/>
    </location>
</feature>
<evidence type="ECO:0000256" key="6">
    <source>
        <dbReference type="ARBA" id="ARBA00023288"/>
    </source>
</evidence>
<feature type="compositionally biased region" description="Polar residues" evidence="7">
    <location>
        <begin position="269"/>
        <end position="282"/>
    </location>
</feature>
<comment type="subcellular location">
    <subcellularLocation>
        <location evidence="1">Membrane</location>
        <topology evidence="1">Lipid-anchor</topology>
    </subcellularLocation>
</comment>
<evidence type="ECO:0000256" key="1">
    <source>
        <dbReference type="ARBA" id="ARBA00004635"/>
    </source>
</evidence>
<name>A0A8H9Y6A3_9CORY</name>
<evidence type="ECO:0000256" key="5">
    <source>
        <dbReference type="ARBA" id="ARBA00023139"/>
    </source>
</evidence>
<evidence type="ECO:0000256" key="8">
    <source>
        <dbReference type="SAM" id="SignalP"/>
    </source>
</evidence>
<protein>
    <submittedName>
        <fullName evidence="9">D-methionine transport system substrate-binding protein</fullName>
    </submittedName>
</protein>
<evidence type="ECO:0000313" key="9">
    <source>
        <dbReference type="EMBL" id="MBB3115579.1"/>
    </source>
</evidence>
<reference evidence="9" key="1">
    <citation type="submission" date="2020-08" db="EMBL/GenBank/DDBJ databases">
        <title>Sequencing the genomes of 1000 actinobacteria strains.</title>
        <authorList>
            <person name="Klenk H.-P."/>
        </authorList>
    </citation>
    <scope>NUCLEOTIDE SEQUENCE</scope>
    <source>
        <strain evidence="9">DSM 20582</strain>
    </source>
</reference>
<feature type="chain" id="PRO_5038476224" evidence="8">
    <location>
        <begin position="26"/>
        <end position="301"/>
    </location>
</feature>
<dbReference type="SUPFAM" id="SSF53850">
    <property type="entry name" value="Periplasmic binding protein-like II"/>
    <property type="match status" value="1"/>
</dbReference>
<feature type="compositionally biased region" description="Basic and acidic residues" evidence="7">
    <location>
        <begin position="283"/>
        <end position="301"/>
    </location>
</feature>
<comment type="caution">
    <text evidence="9">The sequence shown here is derived from an EMBL/GenBank/DDBJ whole genome shotgun (WGS) entry which is preliminary data.</text>
</comment>
<dbReference type="Pfam" id="PF03180">
    <property type="entry name" value="Lipoprotein_9"/>
    <property type="match status" value="1"/>
</dbReference>
<proteinExistence type="inferred from homology"/>
<evidence type="ECO:0000313" key="10">
    <source>
        <dbReference type="Proteomes" id="UP000612712"/>
    </source>
</evidence>
<evidence type="ECO:0000256" key="7">
    <source>
        <dbReference type="SAM" id="MobiDB-lite"/>
    </source>
</evidence>
<dbReference type="PANTHER" id="PTHR30429">
    <property type="entry name" value="D-METHIONINE-BINDING LIPOPROTEIN METQ"/>
    <property type="match status" value="1"/>
</dbReference>
<organism evidence="9 10">
    <name type="scientific">Corynebacterium bovis DSM 20582 = CIP 54.80</name>
    <dbReference type="NCBI Taxonomy" id="927655"/>
    <lineage>
        <taxon>Bacteria</taxon>
        <taxon>Bacillati</taxon>
        <taxon>Actinomycetota</taxon>
        <taxon>Actinomycetes</taxon>
        <taxon>Mycobacteriales</taxon>
        <taxon>Corynebacteriaceae</taxon>
        <taxon>Corynebacterium</taxon>
    </lineage>
</organism>
<sequence>MSHRRPLIRTVTAGVVALASALSLAACMDDGTTPGDGGDTPIRIGATEADKSQWQVFKKKAEEAGVKVDIESFTDYTQPNRALGQGDIDTNQFQHIQFLAKYNVESGDTLVPVGATEIFPLGLYTKGDRSVSAVAAAGRVAIPNDQTNQGRAINVLASAGLVTLKSKDKLTPTPADIDTGRSKVTVVPVDAAQTATAFNDGTPAVINNNFLSAAGVTAADAVAKDDPKQESAKPYINVFVTTEARKDDPTIAKLVEIWHDPEVQKAVSADSQGTAVEVNTSPEELRQILRETEDKFRAESN</sequence>
<dbReference type="GO" id="GO:0016020">
    <property type="term" value="C:membrane"/>
    <property type="evidence" value="ECO:0007669"/>
    <property type="project" value="UniProtKB-SubCell"/>
</dbReference>
<evidence type="ECO:0000256" key="3">
    <source>
        <dbReference type="ARBA" id="ARBA00022729"/>
    </source>
</evidence>
<keyword evidence="4" id="KW-0472">Membrane</keyword>
<gene>
    <name evidence="9" type="ORF">FHU32_000795</name>
</gene>
<keyword evidence="3 8" id="KW-0732">Signal</keyword>
<dbReference type="PANTHER" id="PTHR30429:SF3">
    <property type="entry name" value="LIPOPROTEIN"/>
    <property type="match status" value="1"/>
</dbReference>
<keyword evidence="5" id="KW-0564">Palmitate</keyword>